<proteinExistence type="predicted"/>
<protein>
    <submittedName>
        <fullName evidence="2">Uncharacterized protein</fullName>
    </submittedName>
</protein>
<dbReference type="EMBL" id="GBRH01163684">
    <property type="protein sequence ID" value="JAE34212.1"/>
    <property type="molecule type" value="Transcribed_RNA"/>
</dbReference>
<keyword evidence="1" id="KW-1133">Transmembrane helix</keyword>
<feature type="transmembrane region" description="Helical" evidence="1">
    <location>
        <begin position="28"/>
        <end position="47"/>
    </location>
</feature>
<organism evidence="2">
    <name type="scientific">Arundo donax</name>
    <name type="common">Giant reed</name>
    <name type="synonym">Donax arundinaceus</name>
    <dbReference type="NCBI Taxonomy" id="35708"/>
    <lineage>
        <taxon>Eukaryota</taxon>
        <taxon>Viridiplantae</taxon>
        <taxon>Streptophyta</taxon>
        <taxon>Embryophyta</taxon>
        <taxon>Tracheophyta</taxon>
        <taxon>Spermatophyta</taxon>
        <taxon>Magnoliopsida</taxon>
        <taxon>Liliopsida</taxon>
        <taxon>Poales</taxon>
        <taxon>Poaceae</taxon>
        <taxon>PACMAD clade</taxon>
        <taxon>Arundinoideae</taxon>
        <taxon>Arundineae</taxon>
        <taxon>Arundo</taxon>
    </lineage>
</organism>
<name>A0A0A9HBU0_ARUDO</name>
<accession>A0A0A9HBU0</accession>
<reference evidence="2" key="2">
    <citation type="journal article" date="2015" name="Data Brief">
        <title>Shoot transcriptome of the giant reed, Arundo donax.</title>
        <authorList>
            <person name="Barrero R.A."/>
            <person name="Guerrero F.D."/>
            <person name="Moolhuijzen P."/>
            <person name="Goolsby J.A."/>
            <person name="Tidwell J."/>
            <person name="Bellgard S.E."/>
            <person name="Bellgard M.I."/>
        </authorList>
    </citation>
    <scope>NUCLEOTIDE SEQUENCE</scope>
    <source>
        <tissue evidence="2">Shoot tissue taken approximately 20 cm above the soil surface</tissue>
    </source>
</reference>
<sequence>MADGAGAGARLPPGQVLRRRGQEAQRRLHLIASFPAIAIAMHARTYYTYIHLCMQMQHLAVLVELFN</sequence>
<dbReference type="AlphaFoldDB" id="A0A0A9HBU0"/>
<evidence type="ECO:0000313" key="2">
    <source>
        <dbReference type="EMBL" id="JAE34212.1"/>
    </source>
</evidence>
<evidence type="ECO:0000256" key="1">
    <source>
        <dbReference type="SAM" id="Phobius"/>
    </source>
</evidence>
<keyword evidence="1" id="KW-0472">Membrane</keyword>
<keyword evidence="1" id="KW-0812">Transmembrane</keyword>
<reference evidence="2" key="1">
    <citation type="submission" date="2014-09" db="EMBL/GenBank/DDBJ databases">
        <authorList>
            <person name="Magalhaes I.L.F."/>
            <person name="Oliveira U."/>
            <person name="Santos F.R."/>
            <person name="Vidigal T.H.D.A."/>
            <person name="Brescovit A.D."/>
            <person name="Santos A.J."/>
        </authorList>
    </citation>
    <scope>NUCLEOTIDE SEQUENCE</scope>
    <source>
        <tissue evidence="2">Shoot tissue taken approximately 20 cm above the soil surface</tissue>
    </source>
</reference>